<organism evidence="3 4">
    <name type="scientific">Brassica cretica</name>
    <name type="common">Mustard</name>
    <dbReference type="NCBI Taxonomy" id="69181"/>
    <lineage>
        <taxon>Eukaryota</taxon>
        <taxon>Viridiplantae</taxon>
        <taxon>Streptophyta</taxon>
        <taxon>Embryophyta</taxon>
        <taxon>Tracheophyta</taxon>
        <taxon>Spermatophyta</taxon>
        <taxon>Magnoliopsida</taxon>
        <taxon>eudicotyledons</taxon>
        <taxon>Gunneridae</taxon>
        <taxon>Pentapetalae</taxon>
        <taxon>rosids</taxon>
        <taxon>malvids</taxon>
        <taxon>Brassicales</taxon>
        <taxon>Brassicaceae</taxon>
        <taxon>Brassiceae</taxon>
        <taxon>Brassica</taxon>
    </lineage>
</organism>
<dbReference type="AlphaFoldDB" id="A0A8S9NLR8"/>
<evidence type="ECO:0000259" key="2">
    <source>
        <dbReference type="Pfam" id="PF14111"/>
    </source>
</evidence>
<reference evidence="3" key="1">
    <citation type="submission" date="2019-12" db="EMBL/GenBank/DDBJ databases">
        <title>Genome sequencing and annotation of Brassica cretica.</title>
        <authorList>
            <person name="Studholme D.J."/>
            <person name="Sarris P."/>
        </authorList>
    </citation>
    <scope>NUCLEOTIDE SEQUENCE</scope>
    <source>
        <strain evidence="3">PFS-109/04</strain>
        <tissue evidence="3">Leaf</tissue>
    </source>
</reference>
<dbReference type="InterPro" id="IPR040256">
    <property type="entry name" value="At4g02000-like"/>
</dbReference>
<dbReference type="Pfam" id="PF14111">
    <property type="entry name" value="DUF4283"/>
    <property type="match status" value="1"/>
</dbReference>
<feature type="compositionally biased region" description="Pro residues" evidence="1">
    <location>
        <begin position="1"/>
        <end position="10"/>
    </location>
</feature>
<comment type="caution">
    <text evidence="3">The sequence shown here is derived from an EMBL/GenBank/DDBJ whole genome shotgun (WGS) entry which is preliminary data.</text>
</comment>
<feature type="compositionally biased region" description="Polar residues" evidence="1">
    <location>
        <begin position="82"/>
        <end position="97"/>
    </location>
</feature>
<evidence type="ECO:0000313" key="3">
    <source>
        <dbReference type="EMBL" id="KAF3506048.1"/>
    </source>
</evidence>
<feature type="region of interest" description="Disordered" evidence="1">
    <location>
        <begin position="56"/>
        <end position="97"/>
    </location>
</feature>
<dbReference type="InterPro" id="IPR025558">
    <property type="entry name" value="DUF4283"/>
</dbReference>
<dbReference type="PANTHER" id="PTHR31286">
    <property type="entry name" value="GLYCINE-RICH CELL WALL STRUCTURAL PROTEIN 1.8-LIKE"/>
    <property type="match status" value="1"/>
</dbReference>
<feature type="region of interest" description="Disordered" evidence="1">
    <location>
        <begin position="300"/>
        <end position="380"/>
    </location>
</feature>
<evidence type="ECO:0000313" key="4">
    <source>
        <dbReference type="Proteomes" id="UP000712600"/>
    </source>
</evidence>
<feature type="domain" description="DUF4283" evidence="2">
    <location>
        <begin position="143"/>
        <end position="223"/>
    </location>
</feature>
<protein>
    <recommendedName>
        <fullName evidence="2">DUF4283 domain-containing protein</fullName>
    </recommendedName>
</protein>
<proteinExistence type="predicted"/>
<gene>
    <name evidence="3" type="ORF">F2Q69_00007785</name>
</gene>
<dbReference type="PANTHER" id="PTHR31286:SF159">
    <property type="entry name" value="DUF4283 DOMAIN-CONTAINING PROTEIN"/>
    <property type="match status" value="1"/>
</dbReference>
<feature type="compositionally biased region" description="Low complexity" evidence="1">
    <location>
        <begin position="344"/>
        <end position="370"/>
    </location>
</feature>
<feature type="region of interest" description="Disordered" evidence="1">
    <location>
        <begin position="1"/>
        <end position="31"/>
    </location>
</feature>
<dbReference type="Proteomes" id="UP000712600">
    <property type="component" value="Unassembled WGS sequence"/>
</dbReference>
<sequence length="451" mass="48536">MAPPTPPPPLSQDLAAPQSPSLSLSNPPISSVFSSLEAPASSLLLSSDQVTPSASVVGNKSGLINTPANSPPSPMVMGSPSATGQGSTISDPSLPQDKNFNWTNNLHSAARFPVTEVPVSTSAEGRPRVRVSNGVFERGAKIHSDYIVGIFYGKAPSYGKIWGVLNYLWGKDKRVTIHHLSKNAYLFYIPSPTLRNCILQHELWRVGDSPFFVTKWKSEFSTNPPSLDKAPVWVTLQNLLFDLITPEGLSSVVVDLTKPLPPEVEVECDDGNVLLIKVIYPWLPPLCSFFNQIGHKTTLCPSAPTPEKKKETQKGKQKVSTSNNAGPPMTNLGSTPAPVQDSKATAAATTSTQNSLIISSSSPAPVSQVNPNPCRDPLQGEVPFTTIKAKAATKGRASVRNDPVLTANSFRVLQIEGPPLEDRDKMIIDVNQEVSPSSSALLNRNQKKRKL</sequence>
<feature type="compositionally biased region" description="Polar residues" evidence="1">
    <location>
        <begin position="56"/>
        <end position="68"/>
    </location>
</feature>
<accession>A0A8S9NLR8</accession>
<name>A0A8S9NLR8_BRACR</name>
<evidence type="ECO:0000256" key="1">
    <source>
        <dbReference type="SAM" id="MobiDB-lite"/>
    </source>
</evidence>
<feature type="compositionally biased region" description="Low complexity" evidence="1">
    <location>
        <begin position="17"/>
        <end position="31"/>
    </location>
</feature>
<dbReference type="EMBL" id="QGKX02001521">
    <property type="protein sequence ID" value="KAF3506048.1"/>
    <property type="molecule type" value="Genomic_DNA"/>
</dbReference>